<dbReference type="EMBL" id="ON855040">
    <property type="protein sequence ID" value="UUT40923.1"/>
    <property type="molecule type" value="Genomic_DNA"/>
</dbReference>
<dbReference type="GO" id="GO:0032259">
    <property type="term" value="P:methylation"/>
    <property type="evidence" value="ECO:0007669"/>
    <property type="project" value="UniProtKB-KW"/>
</dbReference>
<organism evidence="1 2">
    <name type="scientific">Salmonella phage GSP032</name>
    <dbReference type="NCBI Taxonomy" id="2962599"/>
    <lineage>
        <taxon>Viruses</taxon>
        <taxon>Duplodnaviria</taxon>
        <taxon>Heunggongvirae</taxon>
        <taxon>Uroviricota</taxon>
        <taxon>Caudoviricetes</taxon>
        <taxon>Drexlerviridae</taxon>
        <taxon>Tempevirinae</taxon>
        <taxon>Tlsvirus</taxon>
        <taxon>Tlsvirus GSP032</taxon>
    </lineage>
</organism>
<proteinExistence type="predicted"/>
<dbReference type="Gene3D" id="3.40.50.150">
    <property type="entry name" value="Vaccinia Virus protein VP39"/>
    <property type="match status" value="1"/>
</dbReference>
<keyword evidence="1" id="KW-0808">Transferase</keyword>
<evidence type="ECO:0000313" key="2">
    <source>
        <dbReference type="Proteomes" id="UP001161939"/>
    </source>
</evidence>
<evidence type="ECO:0000313" key="1">
    <source>
        <dbReference type="EMBL" id="UUT40923.1"/>
    </source>
</evidence>
<reference evidence="1" key="1">
    <citation type="submission" date="2022-06" db="EMBL/GenBank/DDBJ databases">
        <authorList>
            <person name="Gao D."/>
            <person name="Li X."/>
            <person name="Ji H."/>
            <person name="Qian P."/>
        </authorList>
    </citation>
    <scope>NUCLEOTIDE SEQUENCE</scope>
</reference>
<keyword evidence="2" id="KW-1185">Reference proteome</keyword>
<dbReference type="InterPro" id="IPR029063">
    <property type="entry name" value="SAM-dependent_MTases_sf"/>
</dbReference>
<name>A0AAX3C1L2_9CAUD</name>
<accession>A0AAX3C1L2</accession>
<keyword evidence="1" id="KW-0489">Methyltransferase</keyword>
<protein>
    <submittedName>
        <fullName evidence="1">DNA cytosine methyltransferase</fullName>
    </submittedName>
</protein>
<dbReference type="GO" id="GO:0008168">
    <property type="term" value="F:methyltransferase activity"/>
    <property type="evidence" value="ECO:0007669"/>
    <property type="project" value="UniProtKB-KW"/>
</dbReference>
<dbReference type="SUPFAM" id="SSF53335">
    <property type="entry name" value="S-adenosyl-L-methionine-dependent methyltransferases"/>
    <property type="match status" value="1"/>
</dbReference>
<sequence>MARFQAVTNTVATPQTKRLTRLYTKDLSMLVFSLFSGSGYDALPWAERGHKVICFNYDDADHGDYHSVRVSHPNIEYVNVWIDSDFSFKARNEVYGKPDFVIAFPPCTDLAVSGSRHFAAKRERDPLFQDKAVSTCKIAAEIADWFNVPYMIENPVSVLSSMWRQPDFIFHPCAFGGLLPEDDKHPHFPEIIPARDAYTKKTCLWTGNGFVMPDTNAVLPTGNNNPGWQKLGGKSKRTKLIRSLTPRGFALAVCLANQK</sequence>
<dbReference type="Proteomes" id="UP001161939">
    <property type="component" value="Segment"/>
</dbReference>